<accession>A0ABV7MDI7</accession>
<dbReference type="RefSeq" id="WP_189576014.1">
    <property type="nucleotide sequence ID" value="NZ_BMXU01000002.1"/>
</dbReference>
<keyword evidence="3" id="KW-1185">Reference proteome</keyword>
<keyword evidence="1" id="KW-1133">Transmembrane helix</keyword>
<evidence type="ECO:0000313" key="2">
    <source>
        <dbReference type="EMBL" id="MFC3303440.1"/>
    </source>
</evidence>
<keyword evidence="1" id="KW-0472">Membrane</keyword>
<dbReference type="Proteomes" id="UP001595607">
    <property type="component" value="Unassembled WGS sequence"/>
</dbReference>
<keyword evidence="1" id="KW-0812">Transmembrane</keyword>
<sequence length="242" mass="26251">MSETALKAPHQLGLDSFVEDLFGLNIRGLGTIRDLLVRPKAVFEAARSPDWEERYTPSIRLVFSILTVMAFFSFIWAGDDSPMVQAMIEGLLASSDETGRTEQEAVDIANRIVALYAASIPFVYIICHGLVSLVVRVWGKGTPALVRMRLYMLSIVPSMTFSVLSLFLAPRFGESLLYLALSYLTAMALDAATAYRGGIVGSSSFRRVLKAVLFALVSFVTTAVASALAIAIPGIYVALQAS</sequence>
<protein>
    <recommendedName>
        <fullName evidence="4">Yip1 domain-containing protein</fullName>
    </recommendedName>
</protein>
<feature type="transmembrane region" description="Helical" evidence="1">
    <location>
        <begin position="59"/>
        <end position="77"/>
    </location>
</feature>
<proteinExistence type="predicted"/>
<evidence type="ECO:0008006" key="4">
    <source>
        <dbReference type="Google" id="ProtNLM"/>
    </source>
</evidence>
<reference evidence="3" key="1">
    <citation type="journal article" date="2019" name="Int. J. Syst. Evol. Microbiol.">
        <title>The Global Catalogue of Microorganisms (GCM) 10K type strain sequencing project: providing services to taxonomists for standard genome sequencing and annotation.</title>
        <authorList>
            <consortium name="The Broad Institute Genomics Platform"/>
            <consortium name="The Broad Institute Genome Sequencing Center for Infectious Disease"/>
            <person name="Wu L."/>
            <person name="Ma J."/>
        </authorList>
    </citation>
    <scope>NUCLEOTIDE SEQUENCE [LARGE SCALE GENOMIC DNA]</scope>
    <source>
        <strain evidence="3">KCTC 22245</strain>
    </source>
</reference>
<feature type="transmembrane region" description="Helical" evidence="1">
    <location>
        <begin position="113"/>
        <end position="138"/>
    </location>
</feature>
<dbReference type="EMBL" id="JBHRVA010000003">
    <property type="protein sequence ID" value="MFC3303440.1"/>
    <property type="molecule type" value="Genomic_DNA"/>
</dbReference>
<evidence type="ECO:0000256" key="1">
    <source>
        <dbReference type="SAM" id="Phobius"/>
    </source>
</evidence>
<feature type="transmembrane region" description="Helical" evidence="1">
    <location>
        <begin position="211"/>
        <end position="239"/>
    </location>
</feature>
<organism evidence="2 3">
    <name type="scientific">Parvularcula lutaonensis</name>
    <dbReference type="NCBI Taxonomy" id="491923"/>
    <lineage>
        <taxon>Bacteria</taxon>
        <taxon>Pseudomonadati</taxon>
        <taxon>Pseudomonadota</taxon>
        <taxon>Alphaproteobacteria</taxon>
        <taxon>Parvularculales</taxon>
        <taxon>Parvularculaceae</taxon>
        <taxon>Parvularcula</taxon>
    </lineage>
</organism>
<name>A0ABV7MDI7_9PROT</name>
<evidence type="ECO:0000313" key="3">
    <source>
        <dbReference type="Proteomes" id="UP001595607"/>
    </source>
</evidence>
<comment type="caution">
    <text evidence="2">The sequence shown here is derived from an EMBL/GenBank/DDBJ whole genome shotgun (WGS) entry which is preliminary data.</text>
</comment>
<feature type="transmembrane region" description="Helical" evidence="1">
    <location>
        <begin position="175"/>
        <end position="199"/>
    </location>
</feature>
<gene>
    <name evidence="2" type="ORF">ACFONP_11930</name>
</gene>
<feature type="transmembrane region" description="Helical" evidence="1">
    <location>
        <begin position="150"/>
        <end position="169"/>
    </location>
</feature>